<dbReference type="InterPro" id="IPR050305">
    <property type="entry name" value="Small_GTPase_Rab"/>
</dbReference>
<gene>
    <name evidence="6" type="ORF">EB796_024506</name>
</gene>
<evidence type="ECO:0000256" key="5">
    <source>
        <dbReference type="ARBA" id="ARBA00023289"/>
    </source>
</evidence>
<keyword evidence="5" id="KW-0636">Prenylation</keyword>
<evidence type="ECO:0000256" key="4">
    <source>
        <dbReference type="ARBA" id="ARBA00023288"/>
    </source>
</evidence>
<dbReference type="OrthoDB" id="9989112at2759"/>
<keyword evidence="2" id="KW-0547">Nucleotide-binding</keyword>
<sequence length="207" mass="23651">MSLKTSTEYDYIFKLILVGDKAVGKSSLTLRFADDTYSERHVTTIGIDMKIRTIELHGKTIKLNIWDTSGEEKFRSITRNYYRGAHGIIVVYDVTDETTFRSVPQWLQDVDKFANSNVDKLIIGNKADMTNEQVVDTRMAQDYAEQLNIPFLETSAKQSTNVDQAFFTLADNVLSKRDPLFHDNTPPPFSLSESSPIEQQSYCCSYY</sequence>
<dbReference type="SMART" id="SM00174">
    <property type="entry name" value="RHO"/>
    <property type="match status" value="1"/>
</dbReference>
<name>A0A7J7IUI3_BUGNE</name>
<comment type="caution">
    <text evidence="6">The sequence shown here is derived from an EMBL/GenBank/DDBJ whole genome shotgun (WGS) entry which is preliminary data.</text>
</comment>
<protein>
    <submittedName>
        <fullName evidence="6">Uncharacterized protein</fullName>
    </submittedName>
</protein>
<dbReference type="Pfam" id="PF00071">
    <property type="entry name" value="Ras"/>
    <property type="match status" value="1"/>
</dbReference>
<dbReference type="InterPro" id="IPR001806">
    <property type="entry name" value="Small_GTPase"/>
</dbReference>
<dbReference type="SUPFAM" id="SSF52540">
    <property type="entry name" value="P-loop containing nucleoside triphosphate hydrolases"/>
    <property type="match status" value="1"/>
</dbReference>
<reference evidence="6" key="1">
    <citation type="submission" date="2020-06" db="EMBL/GenBank/DDBJ databases">
        <title>Draft genome of Bugula neritina, a colonial animal packing powerful symbionts and potential medicines.</title>
        <authorList>
            <person name="Rayko M."/>
        </authorList>
    </citation>
    <scope>NUCLEOTIDE SEQUENCE [LARGE SCALE GENOMIC DNA]</scope>
    <source>
        <strain evidence="6">Kwan_BN1</strain>
    </source>
</reference>
<keyword evidence="4" id="KW-0449">Lipoprotein</keyword>
<dbReference type="SMART" id="SM00173">
    <property type="entry name" value="RAS"/>
    <property type="match status" value="1"/>
</dbReference>
<evidence type="ECO:0000313" key="7">
    <source>
        <dbReference type="Proteomes" id="UP000593567"/>
    </source>
</evidence>
<dbReference type="GO" id="GO:0005525">
    <property type="term" value="F:GTP binding"/>
    <property type="evidence" value="ECO:0007669"/>
    <property type="project" value="UniProtKB-KW"/>
</dbReference>
<accession>A0A7J7IUI3</accession>
<evidence type="ECO:0000256" key="3">
    <source>
        <dbReference type="ARBA" id="ARBA00023134"/>
    </source>
</evidence>
<dbReference type="PROSITE" id="PS51417">
    <property type="entry name" value="ARF"/>
    <property type="match status" value="1"/>
</dbReference>
<dbReference type="PANTHER" id="PTHR47980">
    <property type="entry name" value="LD44762P"/>
    <property type="match status" value="1"/>
</dbReference>
<dbReference type="AlphaFoldDB" id="A0A7J7IUI3"/>
<dbReference type="GO" id="GO:0003924">
    <property type="term" value="F:GTPase activity"/>
    <property type="evidence" value="ECO:0007669"/>
    <property type="project" value="InterPro"/>
</dbReference>
<evidence type="ECO:0000313" key="6">
    <source>
        <dbReference type="EMBL" id="KAF6017176.1"/>
    </source>
</evidence>
<keyword evidence="7" id="KW-1185">Reference proteome</keyword>
<dbReference type="InterPro" id="IPR027417">
    <property type="entry name" value="P-loop_NTPase"/>
</dbReference>
<dbReference type="InterPro" id="IPR005225">
    <property type="entry name" value="Small_GTP-bd"/>
</dbReference>
<keyword evidence="3" id="KW-0342">GTP-binding</keyword>
<organism evidence="6 7">
    <name type="scientific">Bugula neritina</name>
    <name type="common">Brown bryozoan</name>
    <name type="synonym">Sertularia neritina</name>
    <dbReference type="NCBI Taxonomy" id="10212"/>
    <lineage>
        <taxon>Eukaryota</taxon>
        <taxon>Metazoa</taxon>
        <taxon>Spiralia</taxon>
        <taxon>Lophotrochozoa</taxon>
        <taxon>Bryozoa</taxon>
        <taxon>Gymnolaemata</taxon>
        <taxon>Cheilostomatida</taxon>
        <taxon>Flustrina</taxon>
        <taxon>Buguloidea</taxon>
        <taxon>Bugulidae</taxon>
        <taxon>Bugula</taxon>
    </lineage>
</organism>
<evidence type="ECO:0000256" key="2">
    <source>
        <dbReference type="ARBA" id="ARBA00022741"/>
    </source>
</evidence>
<proteinExistence type="inferred from homology"/>
<dbReference type="Proteomes" id="UP000593567">
    <property type="component" value="Unassembled WGS sequence"/>
</dbReference>
<dbReference type="NCBIfam" id="TIGR00231">
    <property type="entry name" value="small_GTP"/>
    <property type="match status" value="1"/>
</dbReference>
<dbReference type="FunFam" id="3.40.50.300:FF:001447">
    <property type="entry name" value="Ras-related protein Rab-1B"/>
    <property type="match status" value="1"/>
</dbReference>
<dbReference type="PROSITE" id="PS51419">
    <property type="entry name" value="RAB"/>
    <property type="match status" value="1"/>
</dbReference>
<dbReference type="SMART" id="SM00175">
    <property type="entry name" value="RAB"/>
    <property type="match status" value="1"/>
</dbReference>
<dbReference type="SMART" id="SM00176">
    <property type="entry name" value="RAN"/>
    <property type="match status" value="1"/>
</dbReference>
<dbReference type="PRINTS" id="PR00449">
    <property type="entry name" value="RASTRNSFRMNG"/>
</dbReference>
<dbReference type="Gene3D" id="3.40.50.300">
    <property type="entry name" value="P-loop containing nucleotide triphosphate hydrolases"/>
    <property type="match status" value="1"/>
</dbReference>
<comment type="similarity">
    <text evidence="1">Belongs to the small GTPase superfamily. Rab family.</text>
</comment>
<evidence type="ECO:0000256" key="1">
    <source>
        <dbReference type="ARBA" id="ARBA00006270"/>
    </source>
</evidence>
<dbReference type="PROSITE" id="PS51421">
    <property type="entry name" value="RAS"/>
    <property type="match status" value="1"/>
</dbReference>
<dbReference type="EMBL" id="VXIV02003425">
    <property type="protein sequence ID" value="KAF6017176.1"/>
    <property type="molecule type" value="Genomic_DNA"/>
</dbReference>